<feature type="region of interest" description="Disordered" evidence="1">
    <location>
        <begin position="1"/>
        <end position="66"/>
    </location>
</feature>
<evidence type="ECO:0000313" key="3">
    <source>
        <dbReference type="WBParaSite" id="Gr19_v10_g5005.t1"/>
    </source>
</evidence>
<dbReference type="AlphaFoldDB" id="A0A914HXR1"/>
<accession>A0A914HXR1</accession>
<organism evidence="2 3">
    <name type="scientific">Globodera rostochiensis</name>
    <name type="common">Golden nematode worm</name>
    <name type="synonym">Heterodera rostochiensis</name>
    <dbReference type="NCBI Taxonomy" id="31243"/>
    <lineage>
        <taxon>Eukaryota</taxon>
        <taxon>Metazoa</taxon>
        <taxon>Ecdysozoa</taxon>
        <taxon>Nematoda</taxon>
        <taxon>Chromadorea</taxon>
        <taxon>Rhabditida</taxon>
        <taxon>Tylenchina</taxon>
        <taxon>Tylenchomorpha</taxon>
        <taxon>Tylenchoidea</taxon>
        <taxon>Heteroderidae</taxon>
        <taxon>Heteroderinae</taxon>
        <taxon>Globodera</taxon>
    </lineage>
</organism>
<dbReference type="WBParaSite" id="Gr19_v10_g5005.t1">
    <property type="protein sequence ID" value="Gr19_v10_g5005.t1"/>
    <property type="gene ID" value="Gr19_v10_g5005"/>
</dbReference>
<sequence length="156" mass="17802">MRQRGRPRRSSMPAIAHHKLQDNPYGQQQQQQQQQSPSRHYYSGEGDTESGEEEESHQLSDRYSRIQLADQPWSMVTGHFAATSAQQPNSRQFVQGSTNQKNEYADFIDDGVSQPADIDYLYCTPQHQRFNTNDDPELEDSAAGHFARLPLPPPTQ</sequence>
<feature type="region of interest" description="Disordered" evidence="1">
    <location>
        <begin position="129"/>
        <end position="156"/>
    </location>
</feature>
<proteinExistence type="predicted"/>
<keyword evidence="2" id="KW-1185">Reference proteome</keyword>
<evidence type="ECO:0000256" key="1">
    <source>
        <dbReference type="SAM" id="MobiDB-lite"/>
    </source>
</evidence>
<evidence type="ECO:0000313" key="2">
    <source>
        <dbReference type="Proteomes" id="UP000887572"/>
    </source>
</evidence>
<name>A0A914HXR1_GLORO</name>
<dbReference type="Proteomes" id="UP000887572">
    <property type="component" value="Unplaced"/>
</dbReference>
<protein>
    <submittedName>
        <fullName evidence="3">Uncharacterized protein</fullName>
    </submittedName>
</protein>
<reference evidence="3" key="1">
    <citation type="submission" date="2022-11" db="UniProtKB">
        <authorList>
            <consortium name="WormBaseParasite"/>
        </authorList>
    </citation>
    <scope>IDENTIFICATION</scope>
</reference>
<feature type="compositionally biased region" description="Acidic residues" evidence="1">
    <location>
        <begin position="46"/>
        <end position="55"/>
    </location>
</feature>